<evidence type="ECO:0000313" key="1">
    <source>
        <dbReference type="EMBL" id="KAL0132572.1"/>
    </source>
</evidence>
<reference evidence="1 2" key="1">
    <citation type="submission" date="2023-03" db="EMBL/GenBank/DDBJ databases">
        <title>High recombination rates correlate with genetic variation in Cardiocondyla obscurior ants.</title>
        <authorList>
            <person name="Errbii M."/>
        </authorList>
    </citation>
    <scope>NUCLEOTIDE SEQUENCE [LARGE SCALE GENOMIC DNA]</scope>
    <source>
        <strain evidence="1">Alpha-2009</strain>
        <tissue evidence="1">Whole body</tissue>
    </source>
</reference>
<organism evidence="1 2">
    <name type="scientific">Cardiocondyla obscurior</name>
    <dbReference type="NCBI Taxonomy" id="286306"/>
    <lineage>
        <taxon>Eukaryota</taxon>
        <taxon>Metazoa</taxon>
        <taxon>Ecdysozoa</taxon>
        <taxon>Arthropoda</taxon>
        <taxon>Hexapoda</taxon>
        <taxon>Insecta</taxon>
        <taxon>Pterygota</taxon>
        <taxon>Neoptera</taxon>
        <taxon>Endopterygota</taxon>
        <taxon>Hymenoptera</taxon>
        <taxon>Apocrita</taxon>
        <taxon>Aculeata</taxon>
        <taxon>Formicoidea</taxon>
        <taxon>Formicidae</taxon>
        <taxon>Myrmicinae</taxon>
        <taxon>Cardiocondyla</taxon>
    </lineage>
</organism>
<keyword evidence="2" id="KW-1185">Reference proteome</keyword>
<dbReference type="Proteomes" id="UP001430953">
    <property type="component" value="Unassembled WGS sequence"/>
</dbReference>
<accession>A0AAW2GZ81</accession>
<gene>
    <name evidence="1" type="ORF">PUN28_000376</name>
</gene>
<dbReference type="EMBL" id="JADYXP020000001">
    <property type="protein sequence ID" value="KAL0132572.1"/>
    <property type="molecule type" value="Genomic_DNA"/>
</dbReference>
<name>A0AAW2GZ81_9HYME</name>
<evidence type="ECO:0000313" key="2">
    <source>
        <dbReference type="Proteomes" id="UP001430953"/>
    </source>
</evidence>
<proteinExistence type="predicted"/>
<sequence>MICITIPFFLFIIRQIFYIIESAFWTEALRIKYTTSQAYSLFTHCRPWWSLSADSWRYLKRYYFVSLTEAFSFCDSWGHHVGLTTLTFTPDTLSCRALRASLIRIKPNPYFATQPRNFPTTLLDSLRIFSSYASGFLFSPAPSAAASSSKCFEEPNTDQTLILSPTCSISIFRLTRYIFKCLCKEKVEASLPLTRSTLLSLSRSRVLPSISVNLCLIACHWCPLILLPRFDIWRTERLTRFIIVADLTRLFLISTENNVRITNMLN</sequence>
<protein>
    <submittedName>
        <fullName evidence="1">Uncharacterized protein</fullName>
    </submittedName>
</protein>
<comment type="caution">
    <text evidence="1">The sequence shown here is derived from an EMBL/GenBank/DDBJ whole genome shotgun (WGS) entry which is preliminary data.</text>
</comment>
<dbReference type="AlphaFoldDB" id="A0AAW2GZ81"/>